<reference evidence="2 3" key="1">
    <citation type="submission" date="2019-05" db="EMBL/GenBank/DDBJ databases">
        <title>Another draft genome of Portunus trituberculatus and its Hox gene families provides insights of decapod evolution.</title>
        <authorList>
            <person name="Jeong J.-H."/>
            <person name="Song I."/>
            <person name="Kim S."/>
            <person name="Choi T."/>
            <person name="Kim D."/>
            <person name="Ryu S."/>
            <person name="Kim W."/>
        </authorList>
    </citation>
    <scope>NUCLEOTIDE SEQUENCE [LARGE SCALE GENOMIC DNA]</scope>
    <source>
        <tissue evidence="2">Muscle</tissue>
    </source>
</reference>
<keyword evidence="1" id="KW-0812">Transmembrane</keyword>
<organism evidence="2 3">
    <name type="scientific">Portunus trituberculatus</name>
    <name type="common">Swimming crab</name>
    <name type="synonym">Neptunus trituberculatus</name>
    <dbReference type="NCBI Taxonomy" id="210409"/>
    <lineage>
        <taxon>Eukaryota</taxon>
        <taxon>Metazoa</taxon>
        <taxon>Ecdysozoa</taxon>
        <taxon>Arthropoda</taxon>
        <taxon>Crustacea</taxon>
        <taxon>Multicrustacea</taxon>
        <taxon>Malacostraca</taxon>
        <taxon>Eumalacostraca</taxon>
        <taxon>Eucarida</taxon>
        <taxon>Decapoda</taxon>
        <taxon>Pleocyemata</taxon>
        <taxon>Brachyura</taxon>
        <taxon>Eubrachyura</taxon>
        <taxon>Portunoidea</taxon>
        <taxon>Portunidae</taxon>
        <taxon>Portuninae</taxon>
        <taxon>Portunus</taxon>
    </lineage>
</organism>
<gene>
    <name evidence="2" type="primary">Slc23a2_2</name>
    <name evidence="2" type="ORF">E2C01_049461</name>
</gene>
<sequence>MASGTIAIPILAASFLCLEEDDPARGTLVSTVLVHSGIVTLLQTTFGVRPELQSWRSGSRILPYTSKTVTAEMPHNGLAPVDILEEYMREALFSFRPLVAQTILFIVVPILGPISTPKPPKRIFGVTT</sequence>
<dbReference type="Proteomes" id="UP000324222">
    <property type="component" value="Unassembled WGS sequence"/>
</dbReference>
<dbReference type="AlphaFoldDB" id="A0A5B7G9H8"/>
<evidence type="ECO:0000313" key="3">
    <source>
        <dbReference type="Proteomes" id="UP000324222"/>
    </source>
</evidence>
<keyword evidence="3" id="KW-1185">Reference proteome</keyword>
<protein>
    <submittedName>
        <fullName evidence="2">Solute carrier family 23 member 2</fullName>
    </submittedName>
</protein>
<comment type="caution">
    <text evidence="2">The sequence shown here is derived from an EMBL/GenBank/DDBJ whole genome shotgun (WGS) entry which is preliminary data.</text>
</comment>
<dbReference type="OrthoDB" id="1641903at2759"/>
<proteinExistence type="predicted"/>
<name>A0A5B7G9H8_PORTR</name>
<accession>A0A5B7G9H8</accession>
<dbReference type="EMBL" id="VSRR010013255">
    <property type="protein sequence ID" value="MPC55522.1"/>
    <property type="molecule type" value="Genomic_DNA"/>
</dbReference>
<feature type="transmembrane region" description="Helical" evidence="1">
    <location>
        <begin position="98"/>
        <end position="116"/>
    </location>
</feature>
<evidence type="ECO:0000256" key="1">
    <source>
        <dbReference type="SAM" id="Phobius"/>
    </source>
</evidence>
<keyword evidence="1" id="KW-1133">Transmembrane helix</keyword>
<evidence type="ECO:0000313" key="2">
    <source>
        <dbReference type="EMBL" id="MPC55522.1"/>
    </source>
</evidence>
<keyword evidence="1" id="KW-0472">Membrane</keyword>